<feature type="transmembrane region" description="Helical" evidence="1">
    <location>
        <begin position="156"/>
        <end position="178"/>
    </location>
</feature>
<organism evidence="3 4">
    <name type="scientific">Candidatus Chloroploca asiatica</name>
    <dbReference type="NCBI Taxonomy" id="1506545"/>
    <lineage>
        <taxon>Bacteria</taxon>
        <taxon>Bacillati</taxon>
        <taxon>Chloroflexota</taxon>
        <taxon>Chloroflexia</taxon>
        <taxon>Chloroflexales</taxon>
        <taxon>Chloroflexineae</taxon>
        <taxon>Oscillochloridaceae</taxon>
        <taxon>Candidatus Chloroploca</taxon>
    </lineage>
</organism>
<dbReference type="RefSeq" id="WP_097652379.1">
    <property type="nucleotide sequence ID" value="NZ_LYXE01000083.1"/>
</dbReference>
<sequence length="294" mass="32402">MSTVSYETNEAPPELRSTIWPWQVADLILVAELMILLPGLLFLPWPWLRIPLGIFAVLLAPGYALTAALFVGREDLDGIERAGLSIGLSVALIPPLALVLDWLPWGIRPMPIAIGLAVMTCTFCVIAGVRRHLHRDPYKMVPYEELRLRTWRMTPAGMAAVGALIVVVVWATIVYTVILTTPTRFTEFYALGAGGLAEDYPRVAVVGEPVTVTLGINNEEGATRTYRIEVQSSEESLASVGPFEIADGMAWTEAITFAVPTPGNDQAIDILLFTHEDPEPYRQLRLWLDVRGQP</sequence>
<keyword evidence="1" id="KW-0472">Membrane</keyword>
<evidence type="ECO:0000313" key="4">
    <source>
        <dbReference type="Proteomes" id="UP000220922"/>
    </source>
</evidence>
<reference evidence="3 4" key="1">
    <citation type="submission" date="2016-05" db="EMBL/GenBank/DDBJ databases">
        <authorList>
            <person name="Lavstsen T."/>
            <person name="Jespersen J.S."/>
        </authorList>
    </citation>
    <scope>NUCLEOTIDE SEQUENCE [LARGE SCALE GENOMIC DNA]</scope>
    <source>
        <strain evidence="3 4">B7-9</strain>
    </source>
</reference>
<feature type="transmembrane region" description="Helical" evidence="1">
    <location>
        <begin position="24"/>
        <end position="44"/>
    </location>
</feature>
<dbReference type="Pfam" id="PF07760">
    <property type="entry name" value="DUF1616"/>
    <property type="match status" value="1"/>
</dbReference>
<keyword evidence="1" id="KW-0812">Transmembrane</keyword>
<evidence type="ECO:0000313" key="3">
    <source>
        <dbReference type="EMBL" id="PDV99074.1"/>
    </source>
</evidence>
<dbReference type="Proteomes" id="UP000220922">
    <property type="component" value="Unassembled WGS sequence"/>
</dbReference>
<gene>
    <name evidence="3" type="ORF">A9Q02_13395</name>
</gene>
<feature type="transmembrane region" description="Helical" evidence="1">
    <location>
        <begin position="50"/>
        <end position="71"/>
    </location>
</feature>
<proteinExistence type="predicted"/>
<evidence type="ECO:0000256" key="1">
    <source>
        <dbReference type="SAM" id="Phobius"/>
    </source>
</evidence>
<feature type="transmembrane region" description="Helical" evidence="1">
    <location>
        <begin position="83"/>
        <end position="103"/>
    </location>
</feature>
<dbReference type="OrthoDB" id="34142at2"/>
<dbReference type="PIRSF" id="PIRSF018671">
    <property type="entry name" value="UCP018671"/>
    <property type="match status" value="1"/>
</dbReference>
<comment type="caution">
    <text evidence="3">The sequence shown here is derived from an EMBL/GenBank/DDBJ whole genome shotgun (WGS) entry which is preliminary data.</text>
</comment>
<evidence type="ECO:0000259" key="2">
    <source>
        <dbReference type="Pfam" id="PF07760"/>
    </source>
</evidence>
<accession>A0A2H3KNU6</accession>
<dbReference type="InterPro" id="IPR014495">
    <property type="entry name" value="UCP018671"/>
</dbReference>
<keyword evidence="1" id="KW-1133">Transmembrane helix</keyword>
<dbReference type="InterPro" id="IPR011674">
    <property type="entry name" value="DUF1616"/>
</dbReference>
<protein>
    <recommendedName>
        <fullName evidence="2">DUF1616 domain-containing protein</fullName>
    </recommendedName>
</protein>
<dbReference type="AlphaFoldDB" id="A0A2H3KNU6"/>
<name>A0A2H3KNU6_9CHLR</name>
<feature type="domain" description="DUF1616" evidence="2">
    <location>
        <begin position="29"/>
        <end position="289"/>
    </location>
</feature>
<dbReference type="EMBL" id="LYXE01000083">
    <property type="protein sequence ID" value="PDV99074.1"/>
    <property type="molecule type" value="Genomic_DNA"/>
</dbReference>
<keyword evidence="4" id="KW-1185">Reference proteome</keyword>
<feature type="transmembrane region" description="Helical" evidence="1">
    <location>
        <begin position="109"/>
        <end position="129"/>
    </location>
</feature>